<feature type="region of interest" description="Disordered" evidence="1">
    <location>
        <begin position="166"/>
        <end position="203"/>
    </location>
</feature>
<name>A0AAX4JNS0_9TREE</name>
<evidence type="ECO:0000256" key="1">
    <source>
        <dbReference type="SAM" id="MobiDB-lite"/>
    </source>
</evidence>
<evidence type="ECO:0000313" key="3">
    <source>
        <dbReference type="Proteomes" id="UP001355207"/>
    </source>
</evidence>
<gene>
    <name evidence="2" type="ORF">L201_001926</name>
</gene>
<reference evidence="2 3" key="1">
    <citation type="submission" date="2024-01" db="EMBL/GenBank/DDBJ databases">
        <title>Comparative genomics of Cryptococcus and Kwoniella reveals pathogenesis evolution and contrasting modes of karyotype evolution via chromosome fusion or intercentromeric recombination.</title>
        <authorList>
            <person name="Coelho M.A."/>
            <person name="David-Palma M."/>
            <person name="Shea T."/>
            <person name="Bowers K."/>
            <person name="McGinley-Smith S."/>
            <person name="Mohammad A.W."/>
            <person name="Gnirke A."/>
            <person name="Yurkov A.M."/>
            <person name="Nowrousian M."/>
            <person name="Sun S."/>
            <person name="Cuomo C.A."/>
            <person name="Heitman J."/>
        </authorList>
    </citation>
    <scope>NUCLEOTIDE SEQUENCE [LARGE SCALE GENOMIC DNA]</scope>
    <source>
        <strain evidence="2 3">CBS 6074</strain>
    </source>
</reference>
<dbReference type="AlphaFoldDB" id="A0AAX4JNS0"/>
<accession>A0AAX4JNS0</accession>
<dbReference type="EMBL" id="CP144099">
    <property type="protein sequence ID" value="WWC87041.1"/>
    <property type="molecule type" value="Genomic_DNA"/>
</dbReference>
<dbReference type="Proteomes" id="UP001355207">
    <property type="component" value="Chromosome 2"/>
</dbReference>
<protein>
    <submittedName>
        <fullName evidence="2">Uncharacterized protein</fullName>
    </submittedName>
</protein>
<sequence length="203" mass="23159">MSSKSPSPPLDNDRLLMSPPSSISSPILVCGARCRHGCRHCGFPKVPSPPPRPMKSDFGRGVAVIKNDWPKDQAAQWNMKLEMIMNWKSDVQKQLAHLDLESIRQIVWPILARKKPVKPTIPSIVQPIQHMQPVNKIVESSPKPVNQISQSLSRPENQVFQSTIQPIKRKQTDTQDQQHPPVECKMQKVELDRNQDEMMDYDM</sequence>
<proteinExistence type="predicted"/>
<dbReference type="RefSeq" id="XP_066073804.1">
    <property type="nucleotide sequence ID" value="XM_066217707.1"/>
</dbReference>
<feature type="compositionally biased region" description="Basic and acidic residues" evidence="1">
    <location>
        <begin position="185"/>
        <end position="196"/>
    </location>
</feature>
<evidence type="ECO:0000313" key="2">
    <source>
        <dbReference type="EMBL" id="WWC87041.1"/>
    </source>
</evidence>
<dbReference type="GeneID" id="91092598"/>
<organism evidence="2 3">
    <name type="scientific">Kwoniella dendrophila CBS 6074</name>
    <dbReference type="NCBI Taxonomy" id="1295534"/>
    <lineage>
        <taxon>Eukaryota</taxon>
        <taxon>Fungi</taxon>
        <taxon>Dikarya</taxon>
        <taxon>Basidiomycota</taxon>
        <taxon>Agaricomycotina</taxon>
        <taxon>Tremellomycetes</taxon>
        <taxon>Tremellales</taxon>
        <taxon>Cryptococcaceae</taxon>
        <taxon>Kwoniella</taxon>
    </lineage>
</organism>
<keyword evidence="3" id="KW-1185">Reference proteome</keyword>